<name>A0A173G098_GASCM</name>
<dbReference type="InterPro" id="IPR009027">
    <property type="entry name" value="Ribosomal_bL9/RNase_H1_N"/>
</dbReference>
<dbReference type="GO" id="GO:0003735">
    <property type="term" value="F:structural constituent of ribosome"/>
    <property type="evidence" value="ECO:0007669"/>
    <property type="project" value="InterPro"/>
</dbReference>
<dbReference type="InterPro" id="IPR020594">
    <property type="entry name" value="Ribosomal_bL9_bac/chp"/>
</dbReference>
<dbReference type="Pfam" id="PF03948">
    <property type="entry name" value="Ribosomal_L9_C"/>
    <property type="match status" value="1"/>
</dbReference>
<keyword evidence="5" id="KW-0687">Ribonucleoprotein</keyword>
<evidence type="ECO:0000256" key="6">
    <source>
        <dbReference type="ARBA" id="ARBA00035427"/>
    </source>
</evidence>
<protein>
    <recommendedName>
        <fullName evidence="6">50S ribosomal protein L9, chloroplastic</fullName>
    </recommendedName>
</protein>
<evidence type="ECO:0000256" key="5">
    <source>
        <dbReference type="ARBA" id="ARBA00023274"/>
    </source>
</evidence>
<dbReference type="GO" id="GO:0019843">
    <property type="term" value="F:rRNA binding"/>
    <property type="evidence" value="ECO:0007669"/>
    <property type="project" value="UniProtKB-KW"/>
</dbReference>
<dbReference type="PROSITE" id="PS00651">
    <property type="entry name" value="RIBOSOMAL_L9"/>
    <property type="match status" value="1"/>
</dbReference>
<organism evidence="8">
    <name type="scientific">Gastroclonium compressum</name>
    <name type="common">Red alga</name>
    <name type="synonym">Coeloseira compressa</name>
    <dbReference type="NCBI Taxonomy" id="1852973"/>
    <lineage>
        <taxon>Eukaryota</taxon>
        <taxon>Rhodophyta</taxon>
        <taxon>Florideophyceae</taxon>
        <taxon>Rhodymeniophycidae</taxon>
        <taxon>Rhodymeniales</taxon>
        <taxon>Champiaceae</taxon>
        <taxon>Coeloseira</taxon>
    </lineage>
</organism>
<keyword evidence="8" id="KW-0934">Plastid</keyword>
<evidence type="ECO:0000256" key="3">
    <source>
        <dbReference type="ARBA" id="ARBA00022884"/>
    </source>
</evidence>
<accession>A0A173G098</accession>
<dbReference type="EMBL" id="KU053957">
    <property type="protein sequence ID" value="ANH09698.1"/>
    <property type="molecule type" value="Genomic_DNA"/>
</dbReference>
<gene>
    <name evidence="8" type="primary">rpl9</name>
</gene>
<sequence length="154" mass="17884">MKKNIKVILQKDLINTGQEGEIVAVKKGYALNYLMPYNIAKVATKGQIKHVQMLKQIRLEQKEKNINKATSVKKQIEKIKKITLYKTTGKDNLIFGNINDKDIINIINYKCNLKLEKKQIQIPIIKNIGIYDIRLQIFQEIKVHLKLQIISKDI</sequence>
<dbReference type="GO" id="GO:0006412">
    <property type="term" value="P:translation"/>
    <property type="evidence" value="ECO:0007669"/>
    <property type="project" value="InterPro"/>
</dbReference>
<dbReference type="Gene3D" id="3.10.430.100">
    <property type="entry name" value="Ribosomal protein L9, C-terminal domain"/>
    <property type="match status" value="1"/>
</dbReference>
<comment type="similarity">
    <text evidence="1">Belongs to the bacterial ribosomal protein bL9 family.</text>
</comment>
<dbReference type="SUPFAM" id="SSF55653">
    <property type="entry name" value="Ribosomal protein L9 C-domain"/>
    <property type="match status" value="1"/>
</dbReference>
<dbReference type="GeneID" id="27983274"/>
<dbReference type="NCBIfam" id="TIGR00158">
    <property type="entry name" value="L9"/>
    <property type="match status" value="1"/>
</dbReference>
<feature type="domain" description="Ribosomal protein L9" evidence="7">
    <location>
        <begin position="17"/>
        <end position="44"/>
    </location>
</feature>
<dbReference type="AlphaFoldDB" id="A0A173G098"/>
<evidence type="ECO:0000313" key="8">
    <source>
        <dbReference type="EMBL" id="ANH09698.1"/>
    </source>
</evidence>
<reference evidence="8" key="1">
    <citation type="submission" date="2015-11" db="EMBL/GenBank/DDBJ databases">
        <authorList>
            <person name="Zhang Y."/>
            <person name="Guo Z."/>
        </authorList>
    </citation>
    <scope>NUCLEOTIDE SEQUENCE</scope>
</reference>
<dbReference type="InterPro" id="IPR020069">
    <property type="entry name" value="Ribosomal_bL9_C"/>
</dbReference>
<proteinExistence type="inferred from homology"/>
<geneLocation type="plastid" evidence="8"/>
<dbReference type="InterPro" id="IPR036935">
    <property type="entry name" value="Ribosomal_bL9_N_sf"/>
</dbReference>
<dbReference type="PANTHER" id="PTHR21368">
    <property type="entry name" value="50S RIBOSOMAL PROTEIN L9"/>
    <property type="match status" value="1"/>
</dbReference>
<dbReference type="RefSeq" id="YP_009257615.1">
    <property type="nucleotide sequence ID" value="NC_030338.1"/>
</dbReference>
<dbReference type="InterPro" id="IPR000244">
    <property type="entry name" value="Ribosomal_bL9"/>
</dbReference>
<dbReference type="GO" id="GO:1990904">
    <property type="term" value="C:ribonucleoprotein complex"/>
    <property type="evidence" value="ECO:0007669"/>
    <property type="project" value="UniProtKB-KW"/>
</dbReference>
<dbReference type="HAMAP" id="MF_00503">
    <property type="entry name" value="Ribosomal_bL9"/>
    <property type="match status" value="1"/>
</dbReference>
<dbReference type="Gene3D" id="3.40.5.10">
    <property type="entry name" value="Ribosomal protein L9, N-terminal domain"/>
    <property type="match status" value="1"/>
</dbReference>
<keyword evidence="2" id="KW-0699">rRNA-binding</keyword>
<keyword evidence="3" id="KW-0694">RNA-binding</keyword>
<dbReference type="GO" id="GO:0005840">
    <property type="term" value="C:ribosome"/>
    <property type="evidence" value="ECO:0007669"/>
    <property type="project" value="UniProtKB-KW"/>
</dbReference>
<reference evidence="8" key="2">
    <citation type="submission" date="2016-06" db="EMBL/GenBank/DDBJ databases">
        <title>Genomic and phylogenetic analysis of Gastroclonium compressum supports its reinstatement to Coeloseira (Champiaceae, Rhodophyta).</title>
        <authorList>
            <person name="Kilpatrick Z."/>
            <person name="Hughey J.R."/>
        </authorList>
    </citation>
    <scope>NUCLEOTIDE SEQUENCE</scope>
</reference>
<keyword evidence="4 8" id="KW-0689">Ribosomal protein</keyword>
<dbReference type="InterPro" id="IPR020070">
    <property type="entry name" value="Ribosomal_bL9_N"/>
</dbReference>
<evidence type="ECO:0000256" key="1">
    <source>
        <dbReference type="ARBA" id="ARBA00010605"/>
    </source>
</evidence>
<evidence type="ECO:0000259" key="7">
    <source>
        <dbReference type="PROSITE" id="PS00651"/>
    </source>
</evidence>
<evidence type="ECO:0000256" key="4">
    <source>
        <dbReference type="ARBA" id="ARBA00022980"/>
    </source>
</evidence>
<dbReference type="SUPFAM" id="SSF55658">
    <property type="entry name" value="L9 N-domain-like"/>
    <property type="match status" value="1"/>
</dbReference>
<evidence type="ECO:0000256" key="2">
    <source>
        <dbReference type="ARBA" id="ARBA00022730"/>
    </source>
</evidence>
<dbReference type="InterPro" id="IPR036791">
    <property type="entry name" value="Ribosomal_bL9_C_sf"/>
</dbReference>
<dbReference type="Pfam" id="PF01281">
    <property type="entry name" value="Ribosomal_L9_N"/>
    <property type="match status" value="1"/>
</dbReference>